<proteinExistence type="predicted"/>
<name>A0A5C6DH51_9BACT</name>
<evidence type="ECO:0000313" key="1">
    <source>
        <dbReference type="EMBL" id="TWU35167.1"/>
    </source>
</evidence>
<gene>
    <name evidence="1" type="ORF">Poly41_43160</name>
</gene>
<protein>
    <submittedName>
        <fullName evidence="1">Uncharacterized protein</fullName>
    </submittedName>
</protein>
<dbReference type="Proteomes" id="UP000319143">
    <property type="component" value="Unassembled WGS sequence"/>
</dbReference>
<dbReference type="AlphaFoldDB" id="A0A5C6DH51"/>
<dbReference type="RefSeq" id="WP_146528558.1">
    <property type="nucleotide sequence ID" value="NZ_SJPV01000007.1"/>
</dbReference>
<keyword evidence="2" id="KW-1185">Reference proteome</keyword>
<accession>A0A5C6DH51</accession>
<evidence type="ECO:0000313" key="2">
    <source>
        <dbReference type="Proteomes" id="UP000319143"/>
    </source>
</evidence>
<dbReference type="EMBL" id="SJPV01000007">
    <property type="protein sequence ID" value="TWU35167.1"/>
    <property type="molecule type" value="Genomic_DNA"/>
</dbReference>
<dbReference type="OrthoDB" id="280891at2"/>
<sequence>MAFKLGPVQDAENRLKRDFIDFARMWADAKEQWLDDRCRSFEQEHLSSLGPSLNRFSAALNEFCDVIRRSDDTLRDDNPPGGTFD</sequence>
<reference evidence="1 2" key="1">
    <citation type="submission" date="2019-02" db="EMBL/GenBank/DDBJ databases">
        <title>Deep-cultivation of Planctomycetes and their phenomic and genomic characterization uncovers novel biology.</title>
        <authorList>
            <person name="Wiegand S."/>
            <person name="Jogler M."/>
            <person name="Boedeker C."/>
            <person name="Pinto D."/>
            <person name="Vollmers J."/>
            <person name="Rivas-Marin E."/>
            <person name="Kohn T."/>
            <person name="Peeters S.H."/>
            <person name="Heuer A."/>
            <person name="Rast P."/>
            <person name="Oberbeckmann S."/>
            <person name="Bunk B."/>
            <person name="Jeske O."/>
            <person name="Meyerdierks A."/>
            <person name="Storesund J.E."/>
            <person name="Kallscheuer N."/>
            <person name="Luecker S."/>
            <person name="Lage O.M."/>
            <person name="Pohl T."/>
            <person name="Merkel B.J."/>
            <person name="Hornburger P."/>
            <person name="Mueller R.-W."/>
            <person name="Bruemmer F."/>
            <person name="Labrenz M."/>
            <person name="Spormann A.M."/>
            <person name="Op Den Camp H."/>
            <person name="Overmann J."/>
            <person name="Amann R."/>
            <person name="Jetten M.S.M."/>
            <person name="Mascher T."/>
            <person name="Medema M.H."/>
            <person name="Devos D.P."/>
            <person name="Kaster A.-K."/>
            <person name="Ovreas L."/>
            <person name="Rohde M."/>
            <person name="Galperin M.Y."/>
            <person name="Jogler C."/>
        </authorList>
    </citation>
    <scope>NUCLEOTIDE SEQUENCE [LARGE SCALE GENOMIC DNA]</scope>
    <source>
        <strain evidence="1 2">Poly41</strain>
    </source>
</reference>
<comment type="caution">
    <text evidence="1">The sequence shown here is derived from an EMBL/GenBank/DDBJ whole genome shotgun (WGS) entry which is preliminary data.</text>
</comment>
<organism evidence="1 2">
    <name type="scientific">Novipirellula artificiosorum</name>
    <dbReference type="NCBI Taxonomy" id="2528016"/>
    <lineage>
        <taxon>Bacteria</taxon>
        <taxon>Pseudomonadati</taxon>
        <taxon>Planctomycetota</taxon>
        <taxon>Planctomycetia</taxon>
        <taxon>Pirellulales</taxon>
        <taxon>Pirellulaceae</taxon>
        <taxon>Novipirellula</taxon>
    </lineage>
</organism>